<organism evidence="1 2">
    <name type="scientific">Thermogymnomonas acidicola</name>
    <dbReference type="NCBI Taxonomy" id="399579"/>
    <lineage>
        <taxon>Archaea</taxon>
        <taxon>Methanobacteriati</taxon>
        <taxon>Thermoplasmatota</taxon>
        <taxon>Thermoplasmata</taxon>
        <taxon>Thermoplasmatales</taxon>
        <taxon>Thermogymnomonas</taxon>
    </lineage>
</organism>
<keyword evidence="2" id="KW-1185">Reference proteome</keyword>
<dbReference type="RefSeq" id="WP_075056357.1">
    <property type="nucleotide sequence ID" value="NZ_BMNY01000001.1"/>
</dbReference>
<reference evidence="1" key="1">
    <citation type="journal article" date="2014" name="Int. J. Syst. Evol. Microbiol.">
        <title>Complete genome sequence of Corynebacterium casei LMG S-19264T (=DSM 44701T), isolated from a smear-ripened cheese.</title>
        <authorList>
            <consortium name="US DOE Joint Genome Institute (JGI-PGF)"/>
            <person name="Walter F."/>
            <person name="Albersmeier A."/>
            <person name="Kalinowski J."/>
            <person name="Ruckert C."/>
        </authorList>
    </citation>
    <scope>NUCLEOTIDE SEQUENCE</scope>
    <source>
        <strain evidence="1">JCM 13583</strain>
    </source>
</reference>
<evidence type="ECO:0000313" key="1">
    <source>
        <dbReference type="EMBL" id="GGM73328.1"/>
    </source>
</evidence>
<sequence length="83" mass="9957">MVKLLVSANKEDGVLQRTYFEFSRRNIEMRSLKYEEEGGMVRIEIEPYRWEDTEKVLKHLRRISGVVDVSVVNDLVREEERAW</sequence>
<comment type="caution">
    <text evidence="1">The sequence shown here is derived from an EMBL/GenBank/DDBJ whole genome shotgun (WGS) entry which is preliminary data.</text>
</comment>
<name>A0AA37BR58_9ARCH</name>
<reference evidence="1" key="2">
    <citation type="submission" date="2022-09" db="EMBL/GenBank/DDBJ databases">
        <authorList>
            <person name="Sun Q."/>
            <person name="Ohkuma M."/>
        </authorList>
    </citation>
    <scope>NUCLEOTIDE SEQUENCE</scope>
    <source>
        <strain evidence="1">JCM 13583</strain>
    </source>
</reference>
<accession>A0AA37BR58</accession>
<dbReference type="Gene3D" id="3.30.70.260">
    <property type="match status" value="1"/>
</dbReference>
<proteinExistence type="predicted"/>
<dbReference type="AlphaFoldDB" id="A0AA37BR58"/>
<dbReference type="EMBL" id="BMNY01000001">
    <property type="protein sequence ID" value="GGM73328.1"/>
    <property type="molecule type" value="Genomic_DNA"/>
</dbReference>
<dbReference type="Proteomes" id="UP000632195">
    <property type="component" value="Unassembled WGS sequence"/>
</dbReference>
<protein>
    <submittedName>
        <fullName evidence="1">Uncharacterized protein</fullName>
    </submittedName>
</protein>
<gene>
    <name evidence="1" type="ORF">GCM10007108_09160</name>
</gene>
<evidence type="ECO:0000313" key="2">
    <source>
        <dbReference type="Proteomes" id="UP000632195"/>
    </source>
</evidence>